<evidence type="ECO:0000259" key="2">
    <source>
        <dbReference type="Pfam" id="PF03779"/>
    </source>
</evidence>
<name>A0ABT9XFF2_9BACL</name>
<feature type="domain" description="SPW repeat-containing integral membrane" evidence="2">
    <location>
        <begin position="3"/>
        <end position="101"/>
    </location>
</feature>
<keyword evidence="1" id="KW-0812">Transmembrane</keyword>
<proteinExistence type="predicted"/>
<feature type="transmembrane region" description="Helical" evidence="1">
    <location>
        <begin position="31"/>
        <end position="51"/>
    </location>
</feature>
<sequence>MKWRNGLAALIGIWFIISPWVFHYADETAPLWTSIVLGAIQLIASGWATALKDTSGWKVWQTWVSLVMGAWFIVQPFVFSLSSAETWTSVILGAITMILNLWTMAVKDNETTTKSSNSHHAHA</sequence>
<feature type="transmembrane region" description="Helical" evidence="1">
    <location>
        <begin position="7"/>
        <end position="25"/>
    </location>
</feature>
<dbReference type="InterPro" id="IPR005530">
    <property type="entry name" value="SPW"/>
</dbReference>
<evidence type="ECO:0000313" key="3">
    <source>
        <dbReference type="EMBL" id="MDQ0189025.1"/>
    </source>
</evidence>
<evidence type="ECO:0000256" key="1">
    <source>
        <dbReference type="SAM" id="Phobius"/>
    </source>
</evidence>
<accession>A0ABT9XFF2</accession>
<dbReference type="EMBL" id="JAUSTP010000003">
    <property type="protein sequence ID" value="MDQ0189025.1"/>
    <property type="molecule type" value="Genomic_DNA"/>
</dbReference>
<evidence type="ECO:0000313" key="4">
    <source>
        <dbReference type="Proteomes" id="UP001232973"/>
    </source>
</evidence>
<keyword evidence="1" id="KW-0472">Membrane</keyword>
<dbReference type="Proteomes" id="UP001232973">
    <property type="component" value="Unassembled WGS sequence"/>
</dbReference>
<gene>
    <name evidence="3" type="ORF">J2S03_000839</name>
</gene>
<organism evidence="3 4">
    <name type="scientific">Alicyclobacillus cycloheptanicus</name>
    <dbReference type="NCBI Taxonomy" id="1457"/>
    <lineage>
        <taxon>Bacteria</taxon>
        <taxon>Bacillati</taxon>
        <taxon>Bacillota</taxon>
        <taxon>Bacilli</taxon>
        <taxon>Bacillales</taxon>
        <taxon>Alicyclobacillaceae</taxon>
        <taxon>Alicyclobacillus</taxon>
    </lineage>
</organism>
<feature type="transmembrane region" description="Helical" evidence="1">
    <location>
        <begin position="63"/>
        <end position="81"/>
    </location>
</feature>
<dbReference type="Pfam" id="PF03779">
    <property type="entry name" value="SPW"/>
    <property type="match status" value="1"/>
</dbReference>
<comment type="caution">
    <text evidence="3">The sequence shown here is derived from an EMBL/GenBank/DDBJ whole genome shotgun (WGS) entry which is preliminary data.</text>
</comment>
<keyword evidence="4" id="KW-1185">Reference proteome</keyword>
<reference evidence="3 4" key="1">
    <citation type="submission" date="2023-07" db="EMBL/GenBank/DDBJ databases">
        <title>Genomic Encyclopedia of Type Strains, Phase IV (KMG-IV): sequencing the most valuable type-strain genomes for metagenomic binning, comparative biology and taxonomic classification.</title>
        <authorList>
            <person name="Goeker M."/>
        </authorList>
    </citation>
    <scope>NUCLEOTIDE SEQUENCE [LARGE SCALE GENOMIC DNA]</scope>
    <source>
        <strain evidence="3 4">DSM 4006</strain>
    </source>
</reference>
<keyword evidence="1" id="KW-1133">Transmembrane helix</keyword>
<dbReference type="RefSeq" id="WP_274456385.1">
    <property type="nucleotide sequence ID" value="NZ_CP067097.1"/>
</dbReference>
<feature type="transmembrane region" description="Helical" evidence="1">
    <location>
        <begin position="87"/>
        <end position="106"/>
    </location>
</feature>
<protein>
    <recommendedName>
        <fullName evidence="2">SPW repeat-containing integral membrane domain-containing protein</fullName>
    </recommendedName>
</protein>